<organism evidence="2 3">
    <name type="scientific">Litorilituus lipolyticus</name>
    <dbReference type="NCBI Taxonomy" id="2491017"/>
    <lineage>
        <taxon>Bacteria</taxon>
        <taxon>Pseudomonadati</taxon>
        <taxon>Pseudomonadota</taxon>
        <taxon>Gammaproteobacteria</taxon>
        <taxon>Alteromonadales</taxon>
        <taxon>Colwelliaceae</taxon>
        <taxon>Litorilituus</taxon>
    </lineage>
</organism>
<evidence type="ECO:0000313" key="2">
    <source>
        <dbReference type="EMBL" id="TPH13916.1"/>
    </source>
</evidence>
<accession>A0A502KQZ5</accession>
<feature type="signal peptide" evidence="1">
    <location>
        <begin position="1"/>
        <end position="21"/>
    </location>
</feature>
<evidence type="ECO:0000313" key="3">
    <source>
        <dbReference type="Proteomes" id="UP000315303"/>
    </source>
</evidence>
<reference evidence="2 3" key="1">
    <citation type="submission" date="2019-01" db="EMBL/GenBank/DDBJ databases">
        <title>Litorilituus lipolytica sp. nov., isolated from intertidal sand of the Yellow Sea in China.</title>
        <authorList>
            <person name="Liu A."/>
        </authorList>
    </citation>
    <scope>NUCLEOTIDE SEQUENCE [LARGE SCALE GENOMIC DNA]</scope>
    <source>
        <strain evidence="2 3">RZ04</strain>
    </source>
</reference>
<keyword evidence="3" id="KW-1185">Reference proteome</keyword>
<feature type="chain" id="PRO_5021278240" evidence="1">
    <location>
        <begin position="22"/>
        <end position="146"/>
    </location>
</feature>
<proteinExistence type="predicted"/>
<gene>
    <name evidence="2" type="ORF">EPA86_12430</name>
</gene>
<dbReference type="Proteomes" id="UP000315303">
    <property type="component" value="Unassembled WGS sequence"/>
</dbReference>
<name>A0A502KQZ5_9GAMM</name>
<dbReference type="AlphaFoldDB" id="A0A502KQZ5"/>
<dbReference type="RefSeq" id="WP_140604060.1">
    <property type="nucleotide sequence ID" value="NZ_SAWY01000027.1"/>
</dbReference>
<keyword evidence="1" id="KW-0732">Signal</keyword>
<protein>
    <submittedName>
        <fullName evidence="2">Excinuclease ABC subunit A</fullName>
    </submittedName>
</protein>
<sequence>MKKFSLITALLISVLSLNSYARDDIAKYSVPDLLKTTKAQDALLDVPLFFASQAHKEVEKTYGEVSTNKKTNAFMKSDEEACQWAMLSALKALQERAIRENMDAVVNIKSNYKKRKFVSETQFECGAGAVMAGVALKGTLVKFKSE</sequence>
<evidence type="ECO:0000256" key="1">
    <source>
        <dbReference type="SAM" id="SignalP"/>
    </source>
</evidence>
<dbReference type="OrthoDB" id="8161726at2"/>
<comment type="caution">
    <text evidence="2">The sequence shown here is derived from an EMBL/GenBank/DDBJ whole genome shotgun (WGS) entry which is preliminary data.</text>
</comment>
<dbReference type="EMBL" id="SAWY01000027">
    <property type="protein sequence ID" value="TPH13916.1"/>
    <property type="molecule type" value="Genomic_DNA"/>
</dbReference>